<feature type="region of interest" description="Disordered" evidence="1">
    <location>
        <begin position="236"/>
        <end position="294"/>
    </location>
</feature>
<evidence type="ECO:0000256" key="2">
    <source>
        <dbReference type="SAM" id="Phobius"/>
    </source>
</evidence>
<evidence type="ECO:0000313" key="4">
    <source>
        <dbReference type="Proteomes" id="UP000770015"/>
    </source>
</evidence>
<organism evidence="3 4">
    <name type="scientific">Plectosphaerella plurivora</name>
    <dbReference type="NCBI Taxonomy" id="936078"/>
    <lineage>
        <taxon>Eukaryota</taxon>
        <taxon>Fungi</taxon>
        <taxon>Dikarya</taxon>
        <taxon>Ascomycota</taxon>
        <taxon>Pezizomycotina</taxon>
        <taxon>Sordariomycetes</taxon>
        <taxon>Hypocreomycetidae</taxon>
        <taxon>Glomerellales</taxon>
        <taxon>Plectosphaerellaceae</taxon>
        <taxon>Plectosphaerella</taxon>
    </lineage>
</organism>
<accession>A0A9P9A845</accession>
<feature type="transmembrane region" description="Helical" evidence="2">
    <location>
        <begin position="59"/>
        <end position="77"/>
    </location>
</feature>
<reference evidence="3" key="1">
    <citation type="journal article" date="2021" name="Nat. Commun.">
        <title>Genetic determinants of endophytism in the Arabidopsis root mycobiome.</title>
        <authorList>
            <person name="Mesny F."/>
            <person name="Miyauchi S."/>
            <person name="Thiergart T."/>
            <person name="Pickel B."/>
            <person name="Atanasova L."/>
            <person name="Karlsson M."/>
            <person name="Huettel B."/>
            <person name="Barry K.W."/>
            <person name="Haridas S."/>
            <person name="Chen C."/>
            <person name="Bauer D."/>
            <person name="Andreopoulos W."/>
            <person name="Pangilinan J."/>
            <person name="LaButti K."/>
            <person name="Riley R."/>
            <person name="Lipzen A."/>
            <person name="Clum A."/>
            <person name="Drula E."/>
            <person name="Henrissat B."/>
            <person name="Kohler A."/>
            <person name="Grigoriev I.V."/>
            <person name="Martin F.M."/>
            <person name="Hacquard S."/>
        </authorList>
    </citation>
    <scope>NUCLEOTIDE SEQUENCE</scope>
    <source>
        <strain evidence="3">MPI-SDFR-AT-0117</strain>
    </source>
</reference>
<feature type="compositionally biased region" description="Acidic residues" evidence="1">
    <location>
        <begin position="271"/>
        <end position="280"/>
    </location>
</feature>
<keyword evidence="4" id="KW-1185">Reference proteome</keyword>
<keyword evidence="2" id="KW-1133">Transmembrane helix</keyword>
<feature type="transmembrane region" description="Helical" evidence="2">
    <location>
        <begin position="129"/>
        <end position="149"/>
    </location>
</feature>
<dbReference type="OrthoDB" id="5279542at2759"/>
<proteinExistence type="predicted"/>
<feature type="region of interest" description="Disordered" evidence="1">
    <location>
        <begin position="325"/>
        <end position="347"/>
    </location>
</feature>
<dbReference type="EMBL" id="JAGSXJ010000013">
    <property type="protein sequence ID" value="KAH6686464.1"/>
    <property type="molecule type" value="Genomic_DNA"/>
</dbReference>
<dbReference type="AlphaFoldDB" id="A0A9P9A845"/>
<evidence type="ECO:0000313" key="3">
    <source>
        <dbReference type="EMBL" id="KAH6686464.1"/>
    </source>
</evidence>
<feature type="transmembrane region" description="Helical" evidence="2">
    <location>
        <begin position="169"/>
        <end position="191"/>
    </location>
</feature>
<name>A0A9P9A845_9PEZI</name>
<protein>
    <submittedName>
        <fullName evidence="3">Uncharacterized protein</fullName>
    </submittedName>
</protein>
<keyword evidence="2" id="KW-0812">Transmembrane</keyword>
<gene>
    <name evidence="3" type="ORF">F5X68DRAFT_209047</name>
</gene>
<keyword evidence="2" id="KW-0472">Membrane</keyword>
<sequence length="347" mass="38426">MAIDNDNITPAPSASFVSLAPPPSSTIQTKPSFSLDLDLSASKPKWLSLSAQVWEHIKIFFRFILFCLSLAIMISSFTYHVTHIVQSGIYGYTILLWPTAIPALVGVFYDLAELITRFVRHGRGMPPKALIGCELIAMMGCMAGVGLFLQQVLSFPLEWLDSKDLGTTVAVGAMSFLSCALRFILWVRACIDRSRELKAGKPRVMFVPSTGEVVYLIPRARRNKNELEMFDEIKESLRKDTSSEQDDEDLTPPPPPAKAAPRRPTGLMDPPPDDYEPDAAELERRRRGDAQPQLLLMPGETAKFSSNIFGSTPGGAFAVEGKVLGRPNWPDTDSLRSSDVPRRRSWG</sequence>
<evidence type="ECO:0000256" key="1">
    <source>
        <dbReference type="SAM" id="MobiDB-lite"/>
    </source>
</evidence>
<feature type="compositionally biased region" description="Basic and acidic residues" evidence="1">
    <location>
        <begin position="333"/>
        <end position="347"/>
    </location>
</feature>
<dbReference type="Proteomes" id="UP000770015">
    <property type="component" value="Unassembled WGS sequence"/>
</dbReference>
<comment type="caution">
    <text evidence="3">The sequence shown here is derived from an EMBL/GenBank/DDBJ whole genome shotgun (WGS) entry which is preliminary data.</text>
</comment>
<feature type="transmembrane region" description="Helical" evidence="2">
    <location>
        <begin position="89"/>
        <end position="109"/>
    </location>
</feature>